<evidence type="ECO:0000313" key="5">
    <source>
        <dbReference type="EMBL" id="RXG23209.1"/>
    </source>
</evidence>
<proteinExistence type="predicted"/>
<gene>
    <name evidence="5" type="ORF">DSM00_821</name>
</gene>
<evidence type="ECO:0000256" key="4">
    <source>
        <dbReference type="SAM" id="SignalP"/>
    </source>
</evidence>
<keyword evidence="4" id="KW-0732">Signal</keyword>
<feature type="transmembrane region" description="Helical" evidence="3">
    <location>
        <begin position="127"/>
        <end position="149"/>
    </location>
</feature>
<dbReference type="RefSeq" id="WP_128756752.1">
    <property type="nucleotide sequence ID" value="NZ_QOVM01000002.1"/>
</dbReference>
<dbReference type="SUPFAM" id="SSF58100">
    <property type="entry name" value="Bacterial hemolysins"/>
    <property type="match status" value="1"/>
</dbReference>
<evidence type="ECO:0000256" key="3">
    <source>
        <dbReference type="SAM" id="Phobius"/>
    </source>
</evidence>
<dbReference type="EMBL" id="QOVM01000002">
    <property type="protein sequence ID" value="RXG23209.1"/>
    <property type="molecule type" value="Genomic_DNA"/>
</dbReference>
<keyword evidence="3" id="KW-0812">Transmembrane</keyword>
<keyword evidence="6" id="KW-1185">Reference proteome</keyword>
<dbReference type="AlphaFoldDB" id="A0A4Q0PBB7"/>
<evidence type="ECO:0000256" key="1">
    <source>
        <dbReference type="SAM" id="Coils"/>
    </source>
</evidence>
<name>A0A4Q0PBB7_9FLAO</name>
<evidence type="ECO:0000313" key="6">
    <source>
        <dbReference type="Proteomes" id="UP000289238"/>
    </source>
</evidence>
<feature type="region of interest" description="Disordered" evidence="2">
    <location>
        <begin position="184"/>
        <end position="203"/>
    </location>
</feature>
<evidence type="ECO:0008006" key="7">
    <source>
        <dbReference type="Google" id="ProtNLM"/>
    </source>
</evidence>
<dbReference type="OrthoDB" id="981213at2"/>
<evidence type="ECO:0000256" key="2">
    <source>
        <dbReference type="SAM" id="MobiDB-lite"/>
    </source>
</evidence>
<reference evidence="5 6" key="1">
    <citation type="submission" date="2018-07" db="EMBL/GenBank/DDBJ databases">
        <title>Leeuwenhoekiella genomics.</title>
        <authorList>
            <person name="Tahon G."/>
            <person name="Willems A."/>
        </authorList>
    </citation>
    <scope>NUCLEOTIDE SEQUENCE [LARGE SCALE GENOMIC DNA]</scope>
    <source>
        <strain evidence="5 6">LMG 22550</strain>
    </source>
</reference>
<accession>A0A4Q0PBB7</accession>
<feature type="signal peptide" evidence="4">
    <location>
        <begin position="1"/>
        <end position="20"/>
    </location>
</feature>
<protein>
    <recommendedName>
        <fullName evidence="7">tRNA (Guanine-N1)-methyltransferase</fullName>
    </recommendedName>
</protein>
<feature type="compositionally biased region" description="Basic and acidic residues" evidence="2">
    <location>
        <begin position="184"/>
        <end position="196"/>
    </location>
</feature>
<organism evidence="5 6">
    <name type="scientific">Leeuwenhoekiella aequorea</name>
    <dbReference type="NCBI Taxonomy" id="283736"/>
    <lineage>
        <taxon>Bacteria</taxon>
        <taxon>Pseudomonadati</taxon>
        <taxon>Bacteroidota</taxon>
        <taxon>Flavobacteriia</taxon>
        <taxon>Flavobacteriales</taxon>
        <taxon>Flavobacteriaceae</taxon>
        <taxon>Leeuwenhoekiella</taxon>
    </lineage>
</organism>
<keyword evidence="1" id="KW-0175">Coiled coil</keyword>
<keyword evidence="3" id="KW-0472">Membrane</keyword>
<feature type="coiled-coil region" evidence="1">
    <location>
        <begin position="72"/>
        <end position="113"/>
    </location>
</feature>
<keyword evidence="3" id="KW-1133">Transmembrane helix</keyword>
<sequence>MNTFKISLIITLFTLTGVSAQEVDNVPSEEPKINTINQQFTDLFENSNSWEEYKNIKKNLYLKLQQNTVDSISSLKQTINTLQQEIDSKQSSVKELNDSLAETKNTLSSTIDEKDSINFFGIPMSKVGYMTMMWAIVGVLALGLVLFIYKYKGSNAHTQEAQKKLNETEIEYDEYRKKALEKEQKMGRMLQDERNKALKSPKK</sequence>
<feature type="chain" id="PRO_5020329995" description="tRNA (Guanine-N1)-methyltransferase" evidence="4">
    <location>
        <begin position="21"/>
        <end position="203"/>
    </location>
</feature>
<dbReference type="Proteomes" id="UP000289238">
    <property type="component" value="Unassembled WGS sequence"/>
</dbReference>
<comment type="caution">
    <text evidence="5">The sequence shown here is derived from an EMBL/GenBank/DDBJ whole genome shotgun (WGS) entry which is preliminary data.</text>
</comment>